<dbReference type="RefSeq" id="WP_087286307.1">
    <property type="nucleotide sequence ID" value="NZ_NFJD01000001.1"/>
</dbReference>
<feature type="domain" description="DUF58" evidence="1">
    <location>
        <begin position="42"/>
        <end position="235"/>
    </location>
</feature>
<dbReference type="OrthoDB" id="9776116at2"/>
<evidence type="ECO:0000313" key="2">
    <source>
        <dbReference type="EMBL" id="OUO57286.1"/>
    </source>
</evidence>
<keyword evidence="3" id="KW-1185">Reference proteome</keyword>
<dbReference type="PANTHER" id="PTHR33608">
    <property type="entry name" value="BLL2464 PROTEIN"/>
    <property type="match status" value="1"/>
</dbReference>
<reference evidence="3" key="1">
    <citation type="submission" date="2017-04" db="EMBL/GenBank/DDBJ databases">
        <title>Function of individual gut microbiota members based on whole genome sequencing of pure cultures obtained from chicken caecum.</title>
        <authorList>
            <person name="Medvecky M."/>
            <person name="Cejkova D."/>
            <person name="Polansky O."/>
            <person name="Karasova D."/>
            <person name="Kubasova T."/>
            <person name="Cizek A."/>
            <person name="Rychlik I."/>
        </authorList>
    </citation>
    <scope>NUCLEOTIDE SEQUENCE [LARGE SCALE GENOMIC DNA]</scope>
    <source>
        <strain evidence="3">An273</strain>
    </source>
</reference>
<evidence type="ECO:0000313" key="3">
    <source>
        <dbReference type="Proteomes" id="UP000196368"/>
    </source>
</evidence>
<protein>
    <submittedName>
        <fullName evidence="2">DUF58 domain-containing protein</fullName>
    </submittedName>
</protein>
<gene>
    <name evidence="2" type="ORF">B5F75_00465</name>
</gene>
<dbReference type="Gene3D" id="3.40.50.410">
    <property type="entry name" value="von Willebrand factor, type A domain"/>
    <property type="match status" value="1"/>
</dbReference>
<sequence>MDTAEILKKVRQIEIQTNKLVSETFAGEYLSAFKGQGIEFAEVREYTPGDDVRSIDWNVTARTGVPYIKKYNEERELTLMIACDVSGSQKFGSSSKLKLEAAAELAALFAFSAIQNSDKVGLMLFSDKVELFVPPRKGKKHVLRLIRELVAFEPQDTGTNIGLCLETLSKVIKRQGILILISDFLAPVSSFSKPFKLAARKFDLIPVIVHDKLETRLPPVSACVDVTDPETGEEDFLCLSSGEINTALDDYARTQHLNLQALFNPYKIEPIRVDTALPPADPVIAFFKQRAKKIRR</sequence>
<dbReference type="InterPro" id="IPR036465">
    <property type="entry name" value="vWFA_dom_sf"/>
</dbReference>
<dbReference type="InterPro" id="IPR002881">
    <property type="entry name" value="DUF58"/>
</dbReference>
<dbReference type="SUPFAM" id="SSF53300">
    <property type="entry name" value="vWA-like"/>
    <property type="match status" value="1"/>
</dbReference>
<proteinExistence type="predicted"/>
<accession>A0A1Y4DE14</accession>
<evidence type="ECO:0000259" key="1">
    <source>
        <dbReference type="Pfam" id="PF01882"/>
    </source>
</evidence>
<comment type="caution">
    <text evidence="2">The sequence shown here is derived from an EMBL/GenBank/DDBJ whole genome shotgun (WGS) entry which is preliminary data.</text>
</comment>
<name>A0A1Y4DE14_9BACT</name>
<dbReference type="Proteomes" id="UP000196368">
    <property type="component" value="Unassembled WGS sequence"/>
</dbReference>
<dbReference type="Pfam" id="PF01882">
    <property type="entry name" value="DUF58"/>
    <property type="match status" value="1"/>
</dbReference>
<dbReference type="PANTHER" id="PTHR33608:SF6">
    <property type="entry name" value="BLL2464 PROTEIN"/>
    <property type="match status" value="1"/>
</dbReference>
<organism evidence="2 3">
    <name type="scientific">Candidatus Avelusimicrobium gallicola</name>
    <dbReference type="NCBI Taxonomy" id="2562704"/>
    <lineage>
        <taxon>Bacteria</taxon>
        <taxon>Pseudomonadati</taxon>
        <taxon>Elusimicrobiota</taxon>
        <taxon>Elusimicrobia</taxon>
        <taxon>Elusimicrobiales</taxon>
        <taxon>Elusimicrobiaceae</taxon>
        <taxon>Candidatus Avelusimicrobium</taxon>
    </lineage>
</organism>
<dbReference type="EMBL" id="NFJD01000001">
    <property type="protein sequence ID" value="OUO57286.1"/>
    <property type="molecule type" value="Genomic_DNA"/>
</dbReference>
<dbReference type="AlphaFoldDB" id="A0A1Y4DE14"/>